<dbReference type="Gene3D" id="2.70.98.10">
    <property type="match status" value="1"/>
</dbReference>
<name>A0A7H1C219_9PAST</name>
<evidence type="ECO:0000256" key="3">
    <source>
        <dbReference type="ARBA" id="ARBA00023235"/>
    </source>
</evidence>
<dbReference type="InterPro" id="IPR047215">
    <property type="entry name" value="Galactose_mutarotase-like"/>
</dbReference>
<dbReference type="SUPFAM" id="SSF74650">
    <property type="entry name" value="Galactose mutarotase-like"/>
    <property type="match status" value="1"/>
</dbReference>
<feature type="binding site" evidence="7">
    <location>
        <position position="226"/>
    </location>
    <ligand>
        <name>beta-D-galactose</name>
        <dbReference type="ChEBI" id="CHEBI:27667"/>
    </ligand>
</feature>
<dbReference type="InterPro" id="IPR015443">
    <property type="entry name" value="Aldose_1-epimerase"/>
</dbReference>
<evidence type="ECO:0000256" key="2">
    <source>
        <dbReference type="ARBA" id="ARBA00006206"/>
    </source>
</evidence>
<dbReference type="KEGG" id="mbos:ICJ55_09800"/>
<evidence type="ECO:0000256" key="5">
    <source>
        <dbReference type="PIRNR" id="PIRNR005096"/>
    </source>
</evidence>
<evidence type="ECO:0000256" key="8">
    <source>
        <dbReference type="PIRSR" id="PIRSR005096-3"/>
    </source>
</evidence>
<dbReference type="PIRSF" id="PIRSF005096">
    <property type="entry name" value="GALM"/>
    <property type="match status" value="1"/>
</dbReference>
<accession>A0A7H1C219</accession>
<dbReference type="InterPro" id="IPR008183">
    <property type="entry name" value="Aldose_1/G6P_1-epimerase"/>
</dbReference>
<gene>
    <name evidence="9" type="ORF">ICJ55_09800</name>
</gene>
<dbReference type="RefSeq" id="WP_188156631.1">
    <property type="nucleotide sequence ID" value="NZ_CP061280.1"/>
</dbReference>
<sequence>MQLFTLENSFLKITLSDFGASWLSCVVKLPNEEREVLVTTSAKNWQKQTAFFGATIGRYANRIANAEYALNGKTYRLAKNNGEHNLHSGELGGDKVFWKVESQSEQAVKFSYIFADNEEGFGGEVKAFVEYRLTDNELQISFDATSNQDTPLCLTNHAYFNLQGSENILDHELIVNADAYLPVDASGIPNAPLKNVAGTSFDFRTVKKIGQDLLADDDQKAVKGYDHAFHLAKNSENLTACLAVEDLKMELRTSMPALQVYTGNWLKGQPNLTNGEYEDYAGVALEPEFFPNSVNQPELLQFGGITKAGENYHHTISYRFVSDFKF</sequence>
<comment type="pathway">
    <text evidence="1 5">Carbohydrate metabolism; hexose metabolism.</text>
</comment>
<dbReference type="UniPathway" id="UPA00242"/>
<organism evidence="9 10">
    <name type="scientific">Mannheimia bovis</name>
    <dbReference type="NCBI Taxonomy" id="2770636"/>
    <lineage>
        <taxon>Bacteria</taxon>
        <taxon>Pseudomonadati</taxon>
        <taxon>Pseudomonadota</taxon>
        <taxon>Gammaproteobacteria</taxon>
        <taxon>Pasteurellales</taxon>
        <taxon>Pasteurellaceae</taxon>
        <taxon>Mannheimia</taxon>
    </lineage>
</organism>
<dbReference type="NCBIfam" id="NF008277">
    <property type="entry name" value="PRK11055.1"/>
    <property type="match status" value="1"/>
</dbReference>
<evidence type="ECO:0000313" key="10">
    <source>
        <dbReference type="Proteomes" id="UP000576260"/>
    </source>
</evidence>
<reference evidence="9 10" key="1">
    <citation type="submission" date="2020-09" db="EMBL/GenBank/DDBJ databases">
        <title>Mannheimia bovis sp.nov., isolated from a cow.</title>
        <authorList>
            <person name="Li F."/>
        </authorList>
    </citation>
    <scope>NUCLEOTIDE SEQUENCE [LARGE SCALE GENOMIC DNA]</scope>
    <source>
        <strain evidence="9 10">ZY190616</strain>
    </source>
</reference>
<feature type="binding site" evidence="8">
    <location>
        <begin position="61"/>
        <end position="62"/>
    </location>
    <ligand>
        <name>beta-D-galactose</name>
        <dbReference type="ChEBI" id="CHEBI:27667"/>
    </ligand>
</feature>
<dbReference type="GO" id="GO:0033499">
    <property type="term" value="P:galactose catabolic process via UDP-galactose, Leloir pathway"/>
    <property type="evidence" value="ECO:0007669"/>
    <property type="project" value="TreeGrafter"/>
</dbReference>
<evidence type="ECO:0000256" key="7">
    <source>
        <dbReference type="PIRSR" id="PIRSR005096-2"/>
    </source>
</evidence>
<proteinExistence type="inferred from homology"/>
<evidence type="ECO:0000256" key="6">
    <source>
        <dbReference type="PIRSR" id="PIRSR005096-1"/>
    </source>
</evidence>
<feature type="active site" description="Proton donor" evidence="6">
    <location>
        <position position="157"/>
    </location>
</feature>
<dbReference type="Proteomes" id="UP000576260">
    <property type="component" value="Chromosome"/>
</dbReference>
<dbReference type="PANTHER" id="PTHR10091:SF0">
    <property type="entry name" value="GALACTOSE MUTAROTASE"/>
    <property type="match status" value="1"/>
</dbReference>
<dbReference type="EMBL" id="CP061280">
    <property type="protein sequence ID" value="QNS15024.1"/>
    <property type="molecule type" value="Genomic_DNA"/>
</dbReference>
<comment type="similarity">
    <text evidence="2 5">Belongs to the aldose epimerase family.</text>
</comment>
<dbReference type="InterPro" id="IPR014718">
    <property type="entry name" value="GH-type_carb-bd"/>
</dbReference>
<dbReference type="GO" id="GO:0004034">
    <property type="term" value="F:aldose 1-epimerase activity"/>
    <property type="evidence" value="ECO:0007669"/>
    <property type="project" value="UniProtKB-EC"/>
</dbReference>
<evidence type="ECO:0000256" key="1">
    <source>
        <dbReference type="ARBA" id="ARBA00005028"/>
    </source>
</evidence>
<dbReference type="GO" id="GO:0006006">
    <property type="term" value="P:glucose metabolic process"/>
    <property type="evidence" value="ECO:0007669"/>
    <property type="project" value="TreeGrafter"/>
</dbReference>
<evidence type="ECO:0000313" key="9">
    <source>
        <dbReference type="EMBL" id="QNS15024.1"/>
    </source>
</evidence>
<dbReference type="GO" id="GO:0030246">
    <property type="term" value="F:carbohydrate binding"/>
    <property type="evidence" value="ECO:0007669"/>
    <property type="project" value="InterPro"/>
</dbReference>
<dbReference type="InterPro" id="IPR011013">
    <property type="entry name" value="Gal_mutarotase_sf_dom"/>
</dbReference>
<dbReference type="EC" id="5.1.3.3" evidence="5"/>
<feature type="active site" description="Proton acceptor" evidence="6">
    <location>
        <position position="286"/>
    </location>
</feature>
<keyword evidence="4 5" id="KW-0119">Carbohydrate metabolism</keyword>
<dbReference type="CDD" id="cd09019">
    <property type="entry name" value="galactose_mutarotase_like"/>
    <property type="match status" value="1"/>
</dbReference>
<keyword evidence="10" id="KW-1185">Reference proteome</keyword>
<protein>
    <recommendedName>
        <fullName evidence="5">Aldose 1-epimerase</fullName>
        <ecNumber evidence="5">5.1.3.3</ecNumber>
    </recommendedName>
</protein>
<keyword evidence="3 5" id="KW-0413">Isomerase</keyword>
<dbReference type="GO" id="GO:0005737">
    <property type="term" value="C:cytoplasm"/>
    <property type="evidence" value="ECO:0007669"/>
    <property type="project" value="TreeGrafter"/>
</dbReference>
<comment type="catalytic activity">
    <reaction evidence="5">
        <text>alpha-D-glucose = beta-D-glucose</text>
        <dbReference type="Rhea" id="RHEA:10264"/>
        <dbReference type="ChEBI" id="CHEBI:15903"/>
        <dbReference type="ChEBI" id="CHEBI:17925"/>
        <dbReference type="EC" id="5.1.3.3"/>
    </reaction>
</comment>
<dbReference type="Pfam" id="PF01263">
    <property type="entry name" value="Aldose_epim"/>
    <property type="match status" value="1"/>
</dbReference>
<feature type="binding site" evidence="8">
    <location>
        <begin position="157"/>
        <end position="159"/>
    </location>
    <ligand>
        <name>beta-D-galactose</name>
        <dbReference type="ChEBI" id="CHEBI:27667"/>
    </ligand>
</feature>
<evidence type="ECO:0000256" key="4">
    <source>
        <dbReference type="ARBA" id="ARBA00023277"/>
    </source>
</evidence>
<dbReference type="PANTHER" id="PTHR10091">
    <property type="entry name" value="ALDOSE-1-EPIMERASE"/>
    <property type="match status" value="1"/>
</dbReference>
<dbReference type="AlphaFoldDB" id="A0A7H1C219"/>